<keyword evidence="2 5" id="KW-0808">Transferase</keyword>
<name>A0ABP0ZTZ1_9ASCO</name>
<comment type="similarity">
    <text evidence="1 5">Belongs to the tRNA nucleotidyltransferase/poly(A) polymerase family.</text>
</comment>
<dbReference type="SUPFAM" id="SSF81301">
    <property type="entry name" value="Nucleotidyltransferase"/>
    <property type="match status" value="1"/>
</dbReference>
<keyword evidence="9" id="KW-1185">Reference proteome</keyword>
<dbReference type="PANTHER" id="PTHR13734:SF5">
    <property type="entry name" value="CCA TRNA NUCLEOTIDYLTRANSFERASE, MITOCHONDRIAL"/>
    <property type="match status" value="1"/>
</dbReference>
<evidence type="ECO:0000256" key="3">
    <source>
        <dbReference type="ARBA" id="ARBA00022741"/>
    </source>
</evidence>
<keyword evidence="3" id="KW-0547">Nucleotide-binding</keyword>
<dbReference type="Pfam" id="PF01743">
    <property type="entry name" value="PolyA_pol"/>
    <property type="match status" value="1"/>
</dbReference>
<organism evidence="8 9">
    <name type="scientific">Lodderomyces beijingensis</name>
    <dbReference type="NCBI Taxonomy" id="1775926"/>
    <lineage>
        <taxon>Eukaryota</taxon>
        <taxon>Fungi</taxon>
        <taxon>Dikarya</taxon>
        <taxon>Ascomycota</taxon>
        <taxon>Saccharomycotina</taxon>
        <taxon>Pichiomycetes</taxon>
        <taxon>Debaryomycetaceae</taxon>
        <taxon>Candida/Lodderomyces clade</taxon>
        <taxon>Lodderomyces</taxon>
    </lineage>
</organism>
<evidence type="ECO:0008006" key="10">
    <source>
        <dbReference type="Google" id="ProtNLM"/>
    </source>
</evidence>
<dbReference type="InterPro" id="IPR002646">
    <property type="entry name" value="PolA_pol_head_dom"/>
</dbReference>
<dbReference type="GeneID" id="92210016"/>
<evidence type="ECO:0000259" key="7">
    <source>
        <dbReference type="Pfam" id="PF12627"/>
    </source>
</evidence>
<evidence type="ECO:0000256" key="5">
    <source>
        <dbReference type="RuleBase" id="RU003953"/>
    </source>
</evidence>
<dbReference type="InterPro" id="IPR032828">
    <property type="entry name" value="PolyA_RNA-bd"/>
</dbReference>
<dbReference type="Gene3D" id="3.30.460.10">
    <property type="entry name" value="Beta Polymerase, domain 2"/>
    <property type="match status" value="1"/>
</dbReference>
<evidence type="ECO:0000313" key="8">
    <source>
        <dbReference type="EMBL" id="CAK9440951.1"/>
    </source>
</evidence>
<gene>
    <name evidence="8" type="ORF">LODBEIA_P48200</name>
</gene>
<evidence type="ECO:0000313" key="9">
    <source>
        <dbReference type="Proteomes" id="UP001497383"/>
    </source>
</evidence>
<keyword evidence="4 5" id="KW-0694">RNA-binding</keyword>
<feature type="domain" description="Poly A polymerase head" evidence="6">
    <location>
        <begin position="49"/>
        <end position="188"/>
    </location>
</feature>
<accession>A0ABP0ZTZ1</accession>
<dbReference type="CDD" id="cd05398">
    <property type="entry name" value="NT_ClassII-CCAase"/>
    <property type="match status" value="1"/>
</dbReference>
<dbReference type="PANTHER" id="PTHR13734">
    <property type="entry name" value="TRNA-NUCLEOTIDYLTRANSFERASE"/>
    <property type="match status" value="1"/>
</dbReference>
<evidence type="ECO:0000256" key="4">
    <source>
        <dbReference type="ARBA" id="ARBA00022884"/>
    </source>
</evidence>
<evidence type="ECO:0000259" key="6">
    <source>
        <dbReference type="Pfam" id="PF01743"/>
    </source>
</evidence>
<feature type="domain" description="tRNA nucleotidyltransferase/poly(A) polymerase RNA and SrmB- binding" evidence="7">
    <location>
        <begin position="216"/>
        <end position="275"/>
    </location>
</feature>
<dbReference type="Proteomes" id="UP001497383">
    <property type="component" value="Chromosome 6"/>
</dbReference>
<evidence type="ECO:0000256" key="1">
    <source>
        <dbReference type="ARBA" id="ARBA00007265"/>
    </source>
</evidence>
<dbReference type="EMBL" id="OZ022410">
    <property type="protein sequence ID" value="CAK9440951.1"/>
    <property type="molecule type" value="Genomic_DNA"/>
</dbReference>
<dbReference type="RefSeq" id="XP_066831758.1">
    <property type="nucleotide sequence ID" value="XM_066975084.1"/>
</dbReference>
<dbReference type="Pfam" id="PF12627">
    <property type="entry name" value="PolyA_pol_RNAbd"/>
    <property type="match status" value="1"/>
</dbReference>
<protein>
    <recommendedName>
        <fullName evidence="10">tRNA nucleotidyltransferase</fullName>
    </recommendedName>
</protein>
<sequence length="528" mass="60749">MLRRLGLTYKSFYRSMHSIVLDEQELKIRNLLVDYCRYYQDNGGVPLTLRITGGWVRDKLLGRESHDIDIAVDHLSGEEFVSGLQAYLRQHDPELSMRHVHTIKMNPLKSKHLETCTTKLYDVDLDFVNLRSEEYSDDSRVPVIEFGTPEQDAMRRDATLNALFYNMNDSKVEDFTGTGLSDLKNGILKTPLPPVRTFLDDPLRILRLIRFACKFNFVIERSTLEAMMEIHNQKALSTKISKERIEIELRKALVSANPSYGLRLIYNCNLVESLFYVEELEQQFDRNALKSSVDRIPHHLQAASAIFPYFEQEVSSTTVEMSQAYRDFDDDFKFNFWLSMILHPYSVVPRVKNKDVYDQLLRMGLKCKKSDILKITAINMADRSPIDSFFETSVKRSDLGLYLRKFPGFADLNLLVQCFIDCIHGVRIENPLPTTPEPVSIPNEQINSIKTTIAKYEKLFAAVKELNLRDVHNLKPLLEGKTIANELGKKPGPWMKPVTDKVFIWQLDNPNGSAGECLEYIKSHCCAS</sequence>
<dbReference type="Gene3D" id="1.10.3090.10">
    <property type="entry name" value="cca-adding enzyme, domain 2"/>
    <property type="match status" value="1"/>
</dbReference>
<proteinExistence type="inferred from homology"/>
<dbReference type="SUPFAM" id="SSF81891">
    <property type="entry name" value="Poly A polymerase C-terminal region-like"/>
    <property type="match status" value="1"/>
</dbReference>
<reference evidence="8 9" key="1">
    <citation type="submission" date="2024-03" db="EMBL/GenBank/DDBJ databases">
        <authorList>
            <person name="Brejova B."/>
        </authorList>
    </citation>
    <scope>NUCLEOTIDE SEQUENCE [LARGE SCALE GENOMIC DNA]</scope>
    <source>
        <strain evidence="8 9">CBS 14171</strain>
    </source>
</reference>
<dbReference type="InterPro" id="IPR043519">
    <property type="entry name" value="NT_sf"/>
</dbReference>
<evidence type="ECO:0000256" key="2">
    <source>
        <dbReference type="ARBA" id="ARBA00022679"/>
    </source>
</evidence>